<name>A0ABW5NKE7_9SPHI</name>
<evidence type="ECO:0000313" key="4">
    <source>
        <dbReference type="Proteomes" id="UP001597393"/>
    </source>
</evidence>
<feature type="domain" description="Glycosyl transferase family 1" evidence="1">
    <location>
        <begin position="190"/>
        <end position="351"/>
    </location>
</feature>
<dbReference type="SUPFAM" id="SSF53756">
    <property type="entry name" value="UDP-Glycosyltransferase/glycogen phosphorylase"/>
    <property type="match status" value="1"/>
</dbReference>
<dbReference type="EC" id="2.4.-.-" evidence="3"/>
<dbReference type="PANTHER" id="PTHR45947:SF3">
    <property type="entry name" value="SULFOQUINOVOSYL TRANSFERASE SQD2"/>
    <property type="match status" value="1"/>
</dbReference>
<keyword evidence="3" id="KW-0328">Glycosyltransferase</keyword>
<organism evidence="3 4">
    <name type="scientific">Sphingobacterium corticis</name>
    <dbReference type="NCBI Taxonomy" id="1812823"/>
    <lineage>
        <taxon>Bacteria</taxon>
        <taxon>Pseudomonadati</taxon>
        <taxon>Bacteroidota</taxon>
        <taxon>Sphingobacteriia</taxon>
        <taxon>Sphingobacteriales</taxon>
        <taxon>Sphingobacteriaceae</taxon>
        <taxon>Sphingobacterium</taxon>
    </lineage>
</organism>
<dbReference type="InterPro" id="IPR028098">
    <property type="entry name" value="Glyco_trans_4-like_N"/>
</dbReference>
<dbReference type="InterPro" id="IPR001296">
    <property type="entry name" value="Glyco_trans_1"/>
</dbReference>
<protein>
    <submittedName>
        <fullName evidence="3">Glycosyltransferase</fullName>
        <ecNumber evidence="3">2.4.-.-</ecNumber>
    </submittedName>
</protein>
<evidence type="ECO:0000259" key="1">
    <source>
        <dbReference type="Pfam" id="PF00534"/>
    </source>
</evidence>
<sequence length="378" mass="42638">MSKPLRVLQVGKFYPIRGGVEKVMYDLTMGLSRREIHCDMLCASTENYTGGDVVLNAFGRVIVVPTQIKLAATMLAPQMIFKLRKIAKSYDIIHIHHPDPMACLSLFLSGFSGQVILHWHSDIVKQKKLLMLYKPLQDWLIRRANIIIGTSPVYVQESPFLKKVQHKTTYVPIGIEALNPDKKISNSLRKKYGDKKIVFALGRLVEYKGYTHLIKAMSLLDDSYQLIIGGKGPLKEDLTRLISDLNVEHRVELINYISDEEVASYYDISTLFCLSSTQKTEAFAIVQIEAMSLGKPVVCAHIDGSGVSWVNAHDKSGMVVEKENANALAGAIRMITNDQSNFDRLSRGAKDRFNSLFTEEAMIKNTLEIYKKLRQRAE</sequence>
<proteinExistence type="predicted"/>
<dbReference type="Gene3D" id="3.40.50.2000">
    <property type="entry name" value="Glycogen Phosphorylase B"/>
    <property type="match status" value="2"/>
</dbReference>
<dbReference type="Pfam" id="PF13439">
    <property type="entry name" value="Glyco_transf_4"/>
    <property type="match status" value="1"/>
</dbReference>
<dbReference type="Proteomes" id="UP001597393">
    <property type="component" value="Unassembled WGS sequence"/>
</dbReference>
<keyword evidence="4" id="KW-1185">Reference proteome</keyword>
<dbReference type="EMBL" id="JBHUMA010000004">
    <property type="protein sequence ID" value="MFD2598312.1"/>
    <property type="molecule type" value="Genomic_DNA"/>
</dbReference>
<dbReference type="Pfam" id="PF00534">
    <property type="entry name" value="Glycos_transf_1"/>
    <property type="match status" value="1"/>
</dbReference>
<dbReference type="PANTHER" id="PTHR45947">
    <property type="entry name" value="SULFOQUINOVOSYL TRANSFERASE SQD2"/>
    <property type="match status" value="1"/>
</dbReference>
<reference evidence="4" key="1">
    <citation type="journal article" date="2019" name="Int. J. Syst. Evol. Microbiol.">
        <title>The Global Catalogue of Microorganisms (GCM) 10K type strain sequencing project: providing services to taxonomists for standard genome sequencing and annotation.</title>
        <authorList>
            <consortium name="The Broad Institute Genomics Platform"/>
            <consortium name="The Broad Institute Genome Sequencing Center for Infectious Disease"/>
            <person name="Wu L."/>
            <person name="Ma J."/>
        </authorList>
    </citation>
    <scope>NUCLEOTIDE SEQUENCE [LARGE SCALE GENOMIC DNA]</scope>
    <source>
        <strain evidence="4">KCTC 42248</strain>
    </source>
</reference>
<accession>A0ABW5NKE7</accession>
<dbReference type="InterPro" id="IPR050194">
    <property type="entry name" value="Glycosyltransferase_grp1"/>
</dbReference>
<evidence type="ECO:0000259" key="2">
    <source>
        <dbReference type="Pfam" id="PF13439"/>
    </source>
</evidence>
<keyword evidence="3" id="KW-0808">Transferase</keyword>
<gene>
    <name evidence="3" type="ORF">ACFSQ3_05050</name>
</gene>
<evidence type="ECO:0000313" key="3">
    <source>
        <dbReference type="EMBL" id="MFD2598312.1"/>
    </source>
</evidence>
<feature type="domain" description="Glycosyltransferase subfamily 4-like N-terminal" evidence="2">
    <location>
        <begin position="18"/>
        <end position="175"/>
    </location>
</feature>
<dbReference type="RefSeq" id="WP_380868107.1">
    <property type="nucleotide sequence ID" value="NZ_JBHUMA010000004.1"/>
</dbReference>
<dbReference type="GO" id="GO:0016757">
    <property type="term" value="F:glycosyltransferase activity"/>
    <property type="evidence" value="ECO:0007669"/>
    <property type="project" value="UniProtKB-KW"/>
</dbReference>
<comment type="caution">
    <text evidence="3">The sequence shown here is derived from an EMBL/GenBank/DDBJ whole genome shotgun (WGS) entry which is preliminary data.</text>
</comment>